<evidence type="ECO:0000256" key="1">
    <source>
        <dbReference type="ARBA" id="ARBA00010746"/>
    </source>
</evidence>
<keyword evidence="6" id="KW-1185">Reference proteome</keyword>
<dbReference type="InterPro" id="IPR004265">
    <property type="entry name" value="Dirigent"/>
</dbReference>
<organism evidence="5 6">
    <name type="scientific">Vicia faba</name>
    <name type="common">Broad bean</name>
    <name type="synonym">Faba vulgaris</name>
    <dbReference type="NCBI Taxonomy" id="3906"/>
    <lineage>
        <taxon>Eukaryota</taxon>
        <taxon>Viridiplantae</taxon>
        <taxon>Streptophyta</taxon>
        <taxon>Embryophyta</taxon>
        <taxon>Tracheophyta</taxon>
        <taxon>Spermatophyta</taxon>
        <taxon>Magnoliopsida</taxon>
        <taxon>eudicotyledons</taxon>
        <taxon>Gunneridae</taxon>
        <taxon>Pentapetalae</taxon>
        <taxon>rosids</taxon>
        <taxon>fabids</taxon>
        <taxon>Fabales</taxon>
        <taxon>Fabaceae</taxon>
        <taxon>Papilionoideae</taxon>
        <taxon>50 kb inversion clade</taxon>
        <taxon>NPAAA clade</taxon>
        <taxon>Hologalegina</taxon>
        <taxon>IRL clade</taxon>
        <taxon>Fabeae</taxon>
        <taxon>Vicia</taxon>
    </lineage>
</organism>
<dbReference type="Gene3D" id="2.40.480.10">
    <property type="entry name" value="Allene oxide cyclase-like"/>
    <property type="match status" value="1"/>
</dbReference>
<dbReference type="EMBL" id="OX451737">
    <property type="protein sequence ID" value="CAI8596049.1"/>
    <property type="molecule type" value="Genomic_DNA"/>
</dbReference>
<reference evidence="5 6" key="1">
    <citation type="submission" date="2023-01" db="EMBL/GenBank/DDBJ databases">
        <authorList>
            <person name="Kreplak J."/>
        </authorList>
    </citation>
    <scope>NUCLEOTIDE SEQUENCE [LARGE SCALE GENOMIC DNA]</scope>
</reference>
<dbReference type="AlphaFoldDB" id="A0AAV0ZGN8"/>
<evidence type="ECO:0000256" key="3">
    <source>
        <dbReference type="ARBA" id="ARBA00022525"/>
    </source>
</evidence>
<dbReference type="InterPro" id="IPR044859">
    <property type="entry name" value="Allene_oxi_cyc_Dirigent"/>
</dbReference>
<comment type="function">
    <text evidence="4">Dirigent proteins impart stereoselectivity on the phenoxy radical-coupling reaction, yielding optically active lignans from two molecules of coniferyl alcohol in the biosynthesis of lignans, flavonolignans, and alkaloids and thus plays a central role in plant secondary metabolism.</text>
</comment>
<keyword evidence="4" id="KW-0052">Apoplast</keyword>
<dbReference type="Proteomes" id="UP001157006">
    <property type="component" value="Chromosome 2"/>
</dbReference>
<keyword evidence="3 4" id="KW-0964">Secreted</keyword>
<comment type="subcellular location">
    <subcellularLocation>
        <location evidence="4">Secreted</location>
        <location evidence="4">Extracellular space</location>
        <location evidence="4">Apoplast</location>
    </subcellularLocation>
</comment>
<protein>
    <recommendedName>
        <fullName evidence="4">Dirigent protein</fullName>
    </recommendedName>
</protein>
<sequence>MTTIFSFFILFTSYFMSVHGRVMSSEESHIMLPSQNLQSFTHLHFYFHDILDGEKATTLKIINPPSESSHGPFGATYIIDNPLTKEQNLSSELIGRAQGTYGLASQQGDFAFKMDINFVFIEGRYKGSTLTMLGRNVIVDDVREMAIVGGTGAFRFARGYALAKTVWYNSTSGNAIEEFNITICHF</sequence>
<dbReference type="Pfam" id="PF03018">
    <property type="entry name" value="Dirigent"/>
    <property type="match status" value="1"/>
</dbReference>
<dbReference type="GO" id="GO:0048046">
    <property type="term" value="C:apoplast"/>
    <property type="evidence" value="ECO:0007669"/>
    <property type="project" value="UniProtKB-SubCell"/>
</dbReference>
<keyword evidence="4" id="KW-0732">Signal</keyword>
<gene>
    <name evidence="5" type="ORF">VFH_II015920</name>
</gene>
<comment type="similarity">
    <text evidence="1 4">Belongs to the plant dirigent protein family.</text>
</comment>
<feature type="chain" id="PRO_5043102587" description="Dirigent protein" evidence="4">
    <location>
        <begin position="21"/>
        <end position="186"/>
    </location>
</feature>
<evidence type="ECO:0000313" key="6">
    <source>
        <dbReference type="Proteomes" id="UP001157006"/>
    </source>
</evidence>
<proteinExistence type="inferred from homology"/>
<comment type="subunit">
    <text evidence="2 4">Homodimer.</text>
</comment>
<evidence type="ECO:0000256" key="4">
    <source>
        <dbReference type="RuleBase" id="RU363099"/>
    </source>
</evidence>
<dbReference type="GO" id="GO:0009699">
    <property type="term" value="P:phenylpropanoid biosynthetic process"/>
    <property type="evidence" value="ECO:0007669"/>
    <property type="project" value="UniProtKB-ARBA"/>
</dbReference>
<name>A0AAV0ZGN8_VICFA</name>
<evidence type="ECO:0000256" key="2">
    <source>
        <dbReference type="ARBA" id="ARBA00011738"/>
    </source>
</evidence>
<feature type="signal peptide" evidence="4">
    <location>
        <begin position="1"/>
        <end position="20"/>
    </location>
</feature>
<evidence type="ECO:0000313" key="5">
    <source>
        <dbReference type="EMBL" id="CAI8596049.1"/>
    </source>
</evidence>
<dbReference type="PANTHER" id="PTHR21495">
    <property type="entry name" value="NUCLEOPORIN-RELATED"/>
    <property type="match status" value="1"/>
</dbReference>
<accession>A0AAV0ZGN8</accession>